<dbReference type="eggNOG" id="ENOG5031UAU">
    <property type="taxonomic scope" value="Bacteria"/>
</dbReference>
<reference evidence="3 4" key="1">
    <citation type="submission" date="2010-04" db="EMBL/GenBank/DDBJ databases">
        <authorList>
            <person name="Muzny D."/>
            <person name="Qin X."/>
            <person name="Deng J."/>
            <person name="Jiang H."/>
            <person name="Liu Y."/>
            <person name="Qu J."/>
            <person name="Song X.-Z."/>
            <person name="Zhang L."/>
            <person name="Thornton R."/>
            <person name="Coyle M."/>
            <person name="Francisco L."/>
            <person name="Jackson L."/>
            <person name="Javaid M."/>
            <person name="Korchina V."/>
            <person name="Kovar C."/>
            <person name="Mata R."/>
            <person name="Mathew T."/>
            <person name="Ngo R."/>
            <person name="Nguyen L."/>
            <person name="Nguyen N."/>
            <person name="Okwuonu G."/>
            <person name="Ongeri F."/>
            <person name="Pham C."/>
            <person name="Simmons D."/>
            <person name="Wilczek-Boney K."/>
            <person name="Hale W."/>
            <person name="Jakkamsetti A."/>
            <person name="Pham P."/>
            <person name="Ruth R."/>
            <person name="San Lucas F."/>
            <person name="Warren J."/>
            <person name="Zhang J."/>
            <person name="Zhao Z."/>
            <person name="Zhou C."/>
            <person name="Zhu D."/>
            <person name="Lee S."/>
            <person name="Bess C."/>
            <person name="Blankenburg K."/>
            <person name="Forbes L."/>
            <person name="Fu Q."/>
            <person name="Gubbala S."/>
            <person name="Hirani K."/>
            <person name="Jayaseelan J.C."/>
            <person name="Lara F."/>
            <person name="Munidasa M."/>
            <person name="Palculict T."/>
            <person name="Patil S."/>
            <person name="Pu L.-L."/>
            <person name="Saada N."/>
            <person name="Tang L."/>
            <person name="Weissenberger G."/>
            <person name="Zhu Y."/>
            <person name="Hemphill L."/>
            <person name="Shang Y."/>
            <person name="Youmans B."/>
            <person name="Ayvaz T."/>
            <person name="Ross M."/>
            <person name="Santibanez J."/>
            <person name="Aqrawi P."/>
            <person name="Gross S."/>
            <person name="Joshi V."/>
            <person name="Fowler G."/>
            <person name="Nazareth L."/>
            <person name="Reid J."/>
            <person name="Worley K."/>
            <person name="Petrosino J."/>
            <person name="Highlander S."/>
            <person name="Gibbs R."/>
        </authorList>
    </citation>
    <scope>NUCLEOTIDE SEQUENCE [LARGE SCALE GENOMIC DNA]</scope>
    <source>
        <strain evidence="3 4">ATCC BAA-614</strain>
    </source>
</reference>
<feature type="signal peptide" evidence="2">
    <location>
        <begin position="1"/>
        <end position="32"/>
    </location>
</feature>
<evidence type="ECO:0000256" key="2">
    <source>
        <dbReference type="SAM" id="SignalP"/>
    </source>
</evidence>
<proteinExistence type="predicted"/>
<feature type="compositionally biased region" description="Pro residues" evidence="1">
    <location>
        <begin position="49"/>
        <end position="64"/>
    </location>
</feature>
<gene>
    <name evidence="3" type="ORF">HMPREF0591_4613</name>
</gene>
<evidence type="ECO:0000313" key="4">
    <source>
        <dbReference type="Proteomes" id="UP000003653"/>
    </source>
</evidence>
<keyword evidence="2" id="KW-0732">Signal</keyword>
<feature type="chain" id="PRO_5003075274" evidence="2">
    <location>
        <begin position="33"/>
        <end position="119"/>
    </location>
</feature>
<keyword evidence="4" id="KW-1185">Reference proteome</keyword>
<organism evidence="3 4">
    <name type="scientific">Mycobacterium parascrofulaceum ATCC BAA-614</name>
    <dbReference type="NCBI Taxonomy" id="525368"/>
    <lineage>
        <taxon>Bacteria</taxon>
        <taxon>Bacillati</taxon>
        <taxon>Actinomycetota</taxon>
        <taxon>Actinomycetes</taxon>
        <taxon>Mycobacteriales</taxon>
        <taxon>Mycobacteriaceae</taxon>
        <taxon>Mycobacterium</taxon>
        <taxon>Mycobacterium simiae complex</taxon>
    </lineage>
</organism>
<evidence type="ECO:0000256" key="1">
    <source>
        <dbReference type="SAM" id="MobiDB-lite"/>
    </source>
</evidence>
<dbReference type="EMBL" id="ADNV01000327">
    <property type="protein sequence ID" value="EFG75513.1"/>
    <property type="molecule type" value="Genomic_DNA"/>
</dbReference>
<accession>D5PED6</accession>
<name>D5PED6_9MYCO</name>
<dbReference type="HOGENOM" id="CLU_2058799_0_0_11"/>
<evidence type="ECO:0000313" key="3">
    <source>
        <dbReference type="EMBL" id="EFG75513.1"/>
    </source>
</evidence>
<dbReference type="AlphaFoldDB" id="D5PED6"/>
<feature type="region of interest" description="Disordered" evidence="1">
    <location>
        <begin position="41"/>
        <end position="100"/>
    </location>
</feature>
<protein>
    <submittedName>
        <fullName evidence="3">Uncharacterized protein</fullName>
    </submittedName>
</protein>
<dbReference type="Proteomes" id="UP000003653">
    <property type="component" value="Unassembled WGS sequence"/>
</dbReference>
<sequence length="119" mass="12805">MEWFVRRLAAVIAVAFAATAVAVIATPGISSAQCESNMAFNPATRECKPPPPPPPWYTPPPPYAPSFAGQEVPPPPPQPGWTSDPPDVERPLSPVGRLRRGRLGATVTHLDRSFVRVIT</sequence>
<comment type="caution">
    <text evidence="3">The sequence shown here is derived from an EMBL/GenBank/DDBJ whole genome shotgun (WGS) entry which is preliminary data.</text>
</comment>